<accession>A0A3E0K3C4</accession>
<dbReference type="Proteomes" id="UP000257014">
    <property type="component" value="Unassembled WGS sequence"/>
</dbReference>
<dbReference type="AlphaFoldDB" id="A0A3E0K3C4"/>
<dbReference type="InterPro" id="IPR010921">
    <property type="entry name" value="Trp_repressor/repl_initiator"/>
</dbReference>
<proteinExistence type="predicted"/>
<protein>
    <submittedName>
        <fullName evidence="1">Uncharacterized protein</fullName>
    </submittedName>
</protein>
<evidence type="ECO:0000313" key="1">
    <source>
        <dbReference type="EMBL" id="REJ27890.1"/>
    </source>
</evidence>
<dbReference type="SUPFAM" id="SSF48295">
    <property type="entry name" value="TrpR-like"/>
    <property type="match status" value="1"/>
</dbReference>
<dbReference type="Gene3D" id="1.10.10.10">
    <property type="entry name" value="Winged helix-like DNA-binding domain superfamily/Winged helix DNA-binding domain"/>
    <property type="match status" value="1"/>
</dbReference>
<dbReference type="EMBL" id="QEWE01000019">
    <property type="protein sequence ID" value="REJ27890.1"/>
    <property type="molecule type" value="Genomic_DNA"/>
</dbReference>
<evidence type="ECO:0000313" key="2">
    <source>
        <dbReference type="Proteomes" id="UP000257014"/>
    </source>
</evidence>
<organism evidence="1 2">
    <name type="scientific">Caldibacillus debilis</name>
    <dbReference type="NCBI Taxonomy" id="301148"/>
    <lineage>
        <taxon>Bacteria</taxon>
        <taxon>Bacillati</taxon>
        <taxon>Bacillota</taxon>
        <taxon>Bacilli</taxon>
        <taxon>Bacillales</taxon>
        <taxon>Bacillaceae</taxon>
        <taxon>Caldibacillus</taxon>
    </lineage>
</organism>
<sequence>MDQTGQERIPPIFQSPPCRSIFISNLRKIVMICSPLGRQMKKICLSNGEFFMPKKSFSPDIKIMAVRYLEEGLYTGQEICKMFHVSETTLYEWHAKYEFGGVTELIRPPDFYSSRNKNSPKTAS</sequence>
<dbReference type="GO" id="GO:0043565">
    <property type="term" value="F:sequence-specific DNA binding"/>
    <property type="evidence" value="ECO:0007669"/>
    <property type="project" value="InterPro"/>
</dbReference>
<dbReference type="InterPro" id="IPR002514">
    <property type="entry name" value="Transposase_8"/>
</dbReference>
<dbReference type="Pfam" id="PF01527">
    <property type="entry name" value="HTH_Tnp_1"/>
    <property type="match status" value="1"/>
</dbReference>
<dbReference type="InterPro" id="IPR036388">
    <property type="entry name" value="WH-like_DNA-bd_sf"/>
</dbReference>
<reference evidence="1 2" key="1">
    <citation type="submission" date="2018-03" db="EMBL/GenBank/DDBJ databases">
        <authorList>
            <person name="Keele B.F."/>
        </authorList>
    </citation>
    <scope>NUCLEOTIDE SEQUENCE [LARGE SCALE GENOMIC DNA]</scope>
    <source>
        <strain evidence="1">ZCTH4_d</strain>
    </source>
</reference>
<comment type="caution">
    <text evidence="1">The sequence shown here is derived from an EMBL/GenBank/DDBJ whole genome shotgun (WGS) entry which is preliminary data.</text>
</comment>
<name>A0A3E0K3C4_9BACI</name>
<gene>
    <name evidence="1" type="ORF">C6P37_10590</name>
</gene>